<protein>
    <submittedName>
        <fullName evidence="2">Uncharacterized protein</fullName>
    </submittedName>
</protein>
<keyword evidence="1" id="KW-0472">Membrane</keyword>
<feature type="transmembrane region" description="Helical" evidence="1">
    <location>
        <begin position="314"/>
        <end position="337"/>
    </location>
</feature>
<dbReference type="RefSeq" id="WP_283413450.1">
    <property type="nucleotide sequence ID" value="NZ_FXUA01000004.1"/>
</dbReference>
<keyword evidence="1" id="KW-0812">Transmembrane</keyword>
<reference evidence="2 3" key="1">
    <citation type="submission" date="2017-05" db="EMBL/GenBank/DDBJ databases">
        <authorList>
            <person name="Varghese N."/>
            <person name="Submissions S."/>
        </authorList>
    </citation>
    <scope>NUCLEOTIDE SEQUENCE [LARGE SCALE GENOMIC DNA]</scope>
    <source>
        <strain evidence="2 3">DSM 15360</strain>
    </source>
</reference>
<keyword evidence="3" id="KW-1185">Reference proteome</keyword>
<proteinExistence type="predicted"/>
<evidence type="ECO:0000313" key="2">
    <source>
        <dbReference type="EMBL" id="SMP26429.1"/>
    </source>
</evidence>
<name>A0ABY1P506_9BACT</name>
<gene>
    <name evidence="2" type="ORF">SAMN06265367_104360</name>
</gene>
<feature type="transmembrane region" description="Helical" evidence="1">
    <location>
        <begin position="274"/>
        <end position="294"/>
    </location>
</feature>
<keyword evidence="1" id="KW-1133">Transmembrane helix</keyword>
<comment type="caution">
    <text evidence="2">The sequence shown here is derived from an EMBL/GenBank/DDBJ whole genome shotgun (WGS) entry which is preliminary data.</text>
</comment>
<evidence type="ECO:0000256" key="1">
    <source>
        <dbReference type="SAM" id="Phobius"/>
    </source>
</evidence>
<sequence length="349" mass="40560">MDNSFFIRSNQENLKIKRFHICTWEFLSTCLVEFGVEIDSESIQGLNSLTLDLYIPWIEYDSKVSDFYDKLKKSDNSRFIFNDSVSNTSYLDGGQNREGVIHEFSDRNRLCLLPVVFHNNFNHNLVSMNIDLTEYDKKSIKSNIYLRIGVEPVSESIATVKKGIGKSTIIYDIKLNESRNIPDHLLKEFKNSIPCHVETCFCFHIVPNNYNITFFESEYLKNVRTLEFQPFKNYLDDKRIKNNELIVIFSKKNGSDSYSFFSIFTKERIGPSQFAIAILINIVCGFLFAFPAIRNGMPDTEDFHEIILSPPVEFYLAFSLAIGLLIYLFIPPIMALIRQKWLKIQSVFK</sequence>
<dbReference type="Proteomes" id="UP001157915">
    <property type="component" value="Unassembled WGS sequence"/>
</dbReference>
<organism evidence="2 3">
    <name type="scientific">Algoriphagus winogradskyi</name>
    <dbReference type="NCBI Taxonomy" id="237017"/>
    <lineage>
        <taxon>Bacteria</taxon>
        <taxon>Pseudomonadati</taxon>
        <taxon>Bacteroidota</taxon>
        <taxon>Cytophagia</taxon>
        <taxon>Cytophagales</taxon>
        <taxon>Cyclobacteriaceae</taxon>
        <taxon>Algoriphagus</taxon>
    </lineage>
</organism>
<evidence type="ECO:0000313" key="3">
    <source>
        <dbReference type="Proteomes" id="UP001157915"/>
    </source>
</evidence>
<accession>A0ABY1P506</accession>
<dbReference type="EMBL" id="FXUA01000004">
    <property type="protein sequence ID" value="SMP26429.1"/>
    <property type="molecule type" value="Genomic_DNA"/>
</dbReference>